<dbReference type="PRINTS" id="PR00035">
    <property type="entry name" value="HTHGNTR"/>
</dbReference>
<dbReference type="InterPro" id="IPR000524">
    <property type="entry name" value="Tscrpt_reg_HTH_GntR"/>
</dbReference>
<evidence type="ECO:0000256" key="5">
    <source>
        <dbReference type="ARBA" id="ARBA00037357"/>
    </source>
</evidence>
<dbReference type="OrthoDB" id="5296437at2"/>
<dbReference type="InterPro" id="IPR036390">
    <property type="entry name" value="WH_DNA-bd_sf"/>
</dbReference>
<keyword evidence="4" id="KW-0804">Transcription</keyword>
<sequence>MQPNTAAVVRTPGIGAQIASILEERILQNVYPIGSKLPPERALAEEFGVSRQSLRSALRILSAHGMLHTRQGDGHYVSSRVDKNFQYGWEDLLDKNENMENEVLDFRRHIEGMLAALAAQRRTEADLIRMRGWLDKLREAYAQNNLDLQSAADVGFHQAVAEAAHNIMFTRLSDGLLRLLTGQTKRNLANMFGVPDIHSQLTAQHDAIYQAIRRQDAAGATQAAHRHLDYVQNSLSRQRAQQQREKLSLAQTAGDARKPVFK</sequence>
<dbReference type="Proteomes" id="UP000193303">
    <property type="component" value="Unassembled WGS sequence"/>
</dbReference>
<organism evidence="9 11">
    <name type="scientific">Neisseria dumasiana</name>
    <dbReference type="NCBI Taxonomy" id="1931275"/>
    <lineage>
        <taxon>Bacteria</taxon>
        <taxon>Pseudomonadati</taxon>
        <taxon>Pseudomonadota</taxon>
        <taxon>Betaproteobacteria</taxon>
        <taxon>Neisseriales</taxon>
        <taxon>Neisseriaceae</taxon>
        <taxon>Neisseria</taxon>
    </lineage>
</organism>
<keyword evidence="2" id="KW-0805">Transcription regulation</keyword>
<dbReference type="PANTHER" id="PTHR43537:SF34">
    <property type="entry name" value="PYRUVATE DEHYDROGENASE COMPLEX REPRESSOR"/>
    <property type="match status" value="1"/>
</dbReference>
<evidence type="ECO:0000256" key="6">
    <source>
        <dbReference type="ARBA" id="ARBA00039592"/>
    </source>
</evidence>
<dbReference type="PROSITE" id="PS50949">
    <property type="entry name" value="HTH_GNTR"/>
    <property type="match status" value="1"/>
</dbReference>
<feature type="region of interest" description="Disordered" evidence="7">
    <location>
        <begin position="234"/>
        <end position="262"/>
    </location>
</feature>
<dbReference type="Pfam" id="PF00392">
    <property type="entry name" value="GntR"/>
    <property type="match status" value="1"/>
</dbReference>
<evidence type="ECO:0000256" key="4">
    <source>
        <dbReference type="ARBA" id="ARBA00023163"/>
    </source>
</evidence>
<dbReference type="SMART" id="SM00895">
    <property type="entry name" value="FCD"/>
    <property type="match status" value="1"/>
</dbReference>
<dbReference type="STRING" id="1931275.BV914_02790"/>
<dbReference type="SUPFAM" id="SSF48008">
    <property type="entry name" value="GntR ligand-binding domain-like"/>
    <property type="match status" value="1"/>
</dbReference>
<protein>
    <recommendedName>
        <fullName evidence="6">Pyruvate dehydrogenase complex repressor</fullName>
    </recommendedName>
</protein>
<dbReference type="Pfam" id="PF07729">
    <property type="entry name" value="FCD"/>
    <property type="match status" value="1"/>
</dbReference>
<comment type="caution">
    <text evidence="9">The sequence shown here is derived from an EMBL/GenBank/DDBJ whole genome shotgun (WGS) entry which is preliminary data.</text>
</comment>
<dbReference type="EMBL" id="MTAC01000001">
    <property type="protein sequence ID" value="OSI37117.1"/>
    <property type="molecule type" value="Genomic_DNA"/>
</dbReference>
<name>A0A1X3DKY7_9NEIS</name>
<dbReference type="SMART" id="SM00345">
    <property type="entry name" value="HTH_GNTR"/>
    <property type="match status" value="1"/>
</dbReference>
<proteinExistence type="predicted"/>
<dbReference type="Proteomes" id="UP000193346">
    <property type="component" value="Unassembled WGS sequence"/>
</dbReference>
<dbReference type="RefSeq" id="WP_085357957.1">
    <property type="nucleotide sequence ID" value="NZ_CP091509.1"/>
</dbReference>
<keyword evidence="9" id="KW-0670">Pyruvate</keyword>
<evidence type="ECO:0000313" key="12">
    <source>
        <dbReference type="Proteomes" id="UP000193346"/>
    </source>
</evidence>
<dbReference type="InterPro" id="IPR011711">
    <property type="entry name" value="GntR_C"/>
</dbReference>
<dbReference type="GO" id="GO:0003700">
    <property type="term" value="F:DNA-binding transcription factor activity"/>
    <property type="evidence" value="ECO:0007669"/>
    <property type="project" value="InterPro"/>
</dbReference>
<reference evidence="11" key="2">
    <citation type="submission" date="2017-01" db="EMBL/GenBank/DDBJ databases">
        <authorList>
            <person name="Mah S.A."/>
            <person name="Swanson W.J."/>
            <person name="Moy G.W."/>
            <person name="Vacquier V.D."/>
        </authorList>
    </citation>
    <scope>NUCLEOTIDE SEQUENCE [LARGE SCALE GENOMIC DNA]</scope>
    <source>
        <strain evidence="11">124861</strain>
    </source>
</reference>
<reference evidence="9 12" key="1">
    <citation type="submission" date="2017-01" db="EMBL/GenBank/DDBJ databases">
        <authorList>
            <person name="Wolfgang W.J."/>
            <person name="Cole J."/>
            <person name="Wroblewski D."/>
            <person name="Mcginnis J."/>
            <person name="Musser K.A."/>
        </authorList>
    </citation>
    <scope>NUCLEOTIDE SEQUENCE</scope>
    <source>
        <strain evidence="9">124861</strain>
        <strain evidence="10 12">93087</strain>
    </source>
</reference>
<evidence type="ECO:0000313" key="10">
    <source>
        <dbReference type="EMBL" id="OSI37117.1"/>
    </source>
</evidence>
<keyword evidence="3" id="KW-0238">DNA-binding</keyword>
<evidence type="ECO:0000256" key="7">
    <source>
        <dbReference type="SAM" id="MobiDB-lite"/>
    </source>
</evidence>
<evidence type="ECO:0000259" key="8">
    <source>
        <dbReference type="PROSITE" id="PS50949"/>
    </source>
</evidence>
<dbReference type="GO" id="GO:0003677">
    <property type="term" value="F:DNA binding"/>
    <property type="evidence" value="ECO:0007669"/>
    <property type="project" value="UniProtKB-KW"/>
</dbReference>
<evidence type="ECO:0000256" key="3">
    <source>
        <dbReference type="ARBA" id="ARBA00023125"/>
    </source>
</evidence>
<accession>A0A1X3DKY7</accession>
<evidence type="ECO:0000256" key="1">
    <source>
        <dbReference type="ARBA" id="ARBA00022491"/>
    </source>
</evidence>
<dbReference type="PANTHER" id="PTHR43537">
    <property type="entry name" value="TRANSCRIPTIONAL REGULATOR, GNTR FAMILY"/>
    <property type="match status" value="1"/>
</dbReference>
<dbReference type="EMBL" id="MTAB01000003">
    <property type="protein sequence ID" value="OSI24601.1"/>
    <property type="molecule type" value="Genomic_DNA"/>
</dbReference>
<evidence type="ECO:0000313" key="9">
    <source>
        <dbReference type="EMBL" id="OSI24601.1"/>
    </source>
</evidence>
<dbReference type="Gene3D" id="1.10.10.10">
    <property type="entry name" value="Winged helix-like DNA-binding domain superfamily/Winged helix DNA-binding domain"/>
    <property type="match status" value="1"/>
</dbReference>
<comment type="function">
    <text evidence="5">Transcriptional repressor for the pyruvate dehydrogenase complex genes aceEF and lpd.</text>
</comment>
<dbReference type="InterPro" id="IPR008920">
    <property type="entry name" value="TF_FadR/GntR_C"/>
</dbReference>
<evidence type="ECO:0000313" key="11">
    <source>
        <dbReference type="Proteomes" id="UP000193303"/>
    </source>
</evidence>
<keyword evidence="1" id="KW-0678">Repressor</keyword>
<feature type="domain" description="HTH gntR-type" evidence="8">
    <location>
        <begin position="12"/>
        <end position="80"/>
    </location>
</feature>
<dbReference type="CDD" id="cd07377">
    <property type="entry name" value="WHTH_GntR"/>
    <property type="match status" value="1"/>
</dbReference>
<dbReference type="InterPro" id="IPR036388">
    <property type="entry name" value="WH-like_DNA-bd_sf"/>
</dbReference>
<evidence type="ECO:0000256" key="2">
    <source>
        <dbReference type="ARBA" id="ARBA00023015"/>
    </source>
</evidence>
<keyword evidence="12" id="KW-1185">Reference proteome</keyword>
<dbReference type="AlphaFoldDB" id="A0A1X3DKY7"/>
<gene>
    <name evidence="9" type="ORF">BV912_01730</name>
    <name evidence="10" type="ORF">BV913_00340</name>
</gene>
<dbReference type="Gene3D" id="1.20.120.530">
    <property type="entry name" value="GntR ligand-binding domain-like"/>
    <property type="match status" value="1"/>
</dbReference>
<dbReference type="SUPFAM" id="SSF46785">
    <property type="entry name" value="Winged helix' DNA-binding domain"/>
    <property type="match status" value="1"/>
</dbReference>